<dbReference type="AlphaFoldDB" id="A0A8E2EQH8"/>
<evidence type="ECO:0000313" key="2">
    <source>
        <dbReference type="Proteomes" id="UP000250140"/>
    </source>
</evidence>
<protein>
    <submittedName>
        <fullName evidence="1">Uncharacterized protein</fullName>
    </submittedName>
</protein>
<evidence type="ECO:0000313" key="1">
    <source>
        <dbReference type="EMBL" id="OCL03052.1"/>
    </source>
</evidence>
<dbReference type="Proteomes" id="UP000250140">
    <property type="component" value="Unassembled WGS sequence"/>
</dbReference>
<dbReference type="InterPro" id="IPR022198">
    <property type="entry name" value="DUF3723"/>
</dbReference>
<reference evidence="1 2" key="1">
    <citation type="journal article" date="2016" name="Nat. Commun.">
        <title>Ectomycorrhizal ecology is imprinted in the genome of the dominant symbiotic fungus Cenococcum geophilum.</title>
        <authorList>
            <consortium name="DOE Joint Genome Institute"/>
            <person name="Peter M."/>
            <person name="Kohler A."/>
            <person name="Ohm R.A."/>
            <person name="Kuo A."/>
            <person name="Krutzmann J."/>
            <person name="Morin E."/>
            <person name="Arend M."/>
            <person name="Barry K.W."/>
            <person name="Binder M."/>
            <person name="Choi C."/>
            <person name="Clum A."/>
            <person name="Copeland A."/>
            <person name="Grisel N."/>
            <person name="Haridas S."/>
            <person name="Kipfer T."/>
            <person name="LaButti K."/>
            <person name="Lindquist E."/>
            <person name="Lipzen A."/>
            <person name="Maire R."/>
            <person name="Meier B."/>
            <person name="Mihaltcheva S."/>
            <person name="Molinier V."/>
            <person name="Murat C."/>
            <person name="Poggeler S."/>
            <person name="Quandt C.A."/>
            <person name="Sperisen C."/>
            <person name="Tritt A."/>
            <person name="Tisserant E."/>
            <person name="Crous P.W."/>
            <person name="Henrissat B."/>
            <person name="Nehls U."/>
            <person name="Egli S."/>
            <person name="Spatafora J.W."/>
            <person name="Grigoriev I.V."/>
            <person name="Martin F.M."/>
        </authorList>
    </citation>
    <scope>NUCLEOTIDE SEQUENCE [LARGE SCALE GENOMIC DNA]</scope>
    <source>
        <strain evidence="1 2">CBS 207.34</strain>
    </source>
</reference>
<organism evidence="1 2">
    <name type="scientific">Glonium stellatum</name>
    <dbReference type="NCBI Taxonomy" id="574774"/>
    <lineage>
        <taxon>Eukaryota</taxon>
        <taxon>Fungi</taxon>
        <taxon>Dikarya</taxon>
        <taxon>Ascomycota</taxon>
        <taxon>Pezizomycotina</taxon>
        <taxon>Dothideomycetes</taxon>
        <taxon>Pleosporomycetidae</taxon>
        <taxon>Gloniales</taxon>
        <taxon>Gloniaceae</taxon>
        <taxon>Glonium</taxon>
    </lineage>
</organism>
<keyword evidence="2" id="KW-1185">Reference proteome</keyword>
<dbReference type="OrthoDB" id="4227485at2759"/>
<proteinExistence type="predicted"/>
<dbReference type="Pfam" id="PF12520">
    <property type="entry name" value="DUF3723"/>
    <property type="match status" value="1"/>
</dbReference>
<dbReference type="EMBL" id="KV750822">
    <property type="protein sequence ID" value="OCL03052.1"/>
    <property type="molecule type" value="Genomic_DNA"/>
</dbReference>
<sequence>MANGIRRWPIPPSRDRNYIMACFPSTKMRKLARIAMDASADEIARVKAQFFRGIAQIDLTALNFDHPLARNYHRQPSSKKIARLKNIFTLENCLRSDEENFIDAIVDDDMLAEALQVSGLEANAFRHRPEGMEIPRLLISHVDCLNGLHRTCAAKRHLDQNDQWWTVRLFSKELSTAASKRIIEAFRNEQPFSDGEIFRKMRQYHQMGDKKTENQWLARLTPTKQKDLRQLLKDKRFAAAFDELVDMQGMWDPIKLGTLHRLLSLKCDEELLNYLKHVSVVWKQILRCGDSSIPMSAVDAISVQSLELCAPAISERDRLSITGLMRSKDLFPAITDSRQREHLLENILSIHCLIPSL</sequence>
<name>A0A8E2EQH8_9PEZI</name>
<accession>A0A8E2EQH8</accession>
<gene>
    <name evidence="1" type="ORF">AOQ84DRAFT_420650</name>
</gene>